<evidence type="ECO:0000256" key="1">
    <source>
        <dbReference type="SAM" id="MobiDB-lite"/>
    </source>
</evidence>
<feature type="compositionally biased region" description="Low complexity" evidence="1">
    <location>
        <begin position="105"/>
        <end position="116"/>
    </location>
</feature>
<sequence length="134" mass="15021">MGLGLDRALVGLQVFGLQSPILSVFSKQKPAPMAIDLVGFSKMDDRTAVQKSCLRRPAKHAAPHPHPVQSNPVPHSTRLPGNHRLHRHQVQAPNLRLEPDRPRTPRSSSSGRRFPSPLTSRTWVLLALLRKKWK</sequence>
<reference evidence="2 3" key="1">
    <citation type="submission" date="2019-09" db="EMBL/GenBank/DDBJ databases">
        <authorList>
            <person name="Ou C."/>
        </authorList>
    </citation>
    <scope>NUCLEOTIDE SEQUENCE [LARGE SCALE GENOMIC DNA]</scope>
    <source>
        <strain evidence="2">S2</strain>
        <tissue evidence="2">Leaf</tissue>
    </source>
</reference>
<reference evidence="3" key="2">
    <citation type="submission" date="2019-10" db="EMBL/GenBank/DDBJ databases">
        <title>A de novo genome assembly of a pear dwarfing rootstock.</title>
        <authorList>
            <person name="Wang F."/>
            <person name="Wang J."/>
            <person name="Li S."/>
            <person name="Zhang Y."/>
            <person name="Fang M."/>
            <person name="Ma L."/>
            <person name="Zhao Y."/>
            <person name="Jiang S."/>
        </authorList>
    </citation>
    <scope>NUCLEOTIDE SEQUENCE [LARGE SCALE GENOMIC DNA]</scope>
</reference>
<proteinExistence type="predicted"/>
<dbReference type="AlphaFoldDB" id="A0A5N5F958"/>
<evidence type="ECO:0000313" key="2">
    <source>
        <dbReference type="EMBL" id="KAB2599578.1"/>
    </source>
</evidence>
<organism evidence="2 3">
    <name type="scientific">Pyrus ussuriensis x Pyrus communis</name>
    <dbReference type="NCBI Taxonomy" id="2448454"/>
    <lineage>
        <taxon>Eukaryota</taxon>
        <taxon>Viridiplantae</taxon>
        <taxon>Streptophyta</taxon>
        <taxon>Embryophyta</taxon>
        <taxon>Tracheophyta</taxon>
        <taxon>Spermatophyta</taxon>
        <taxon>Magnoliopsida</taxon>
        <taxon>eudicotyledons</taxon>
        <taxon>Gunneridae</taxon>
        <taxon>Pentapetalae</taxon>
        <taxon>rosids</taxon>
        <taxon>fabids</taxon>
        <taxon>Rosales</taxon>
        <taxon>Rosaceae</taxon>
        <taxon>Amygdaloideae</taxon>
        <taxon>Maleae</taxon>
        <taxon>Pyrus</taxon>
    </lineage>
</organism>
<reference evidence="2 3" key="3">
    <citation type="submission" date="2019-11" db="EMBL/GenBank/DDBJ databases">
        <title>A de novo genome assembly of a pear dwarfing rootstock.</title>
        <authorList>
            <person name="Wang F."/>
            <person name="Wang J."/>
            <person name="Li S."/>
            <person name="Zhang Y."/>
            <person name="Fang M."/>
            <person name="Ma L."/>
            <person name="Zhao Y."/>
            <person name="Jiang S."/>
        </authorList>
    </citation>
    <scope>NUCLEOTIDE SEQUENCE [LARGE SCALE GENOMIC DNA]</scope>
    <source>
        <strain evidence="2">S2</strain>
        <tissue evidence="2">Leaf</tissue>
    </source>
</reference>
<feature type="region of interest" description="Disordered" evidence="1">
    <location>
        <begin position="49"/>
        <end position="116"/>
    </location>
</feature>
<dbReference type="EMBL" id="SMOL01000753">
    <property type="protein sequence ID" value="KAB2599578.1"/>
    <property type="molecule type" value="Genomic_DNA"/>
</dbReference>
<gene>
    <name evidence="2" type="ORF">D8674_009849</name>
</gene>
<protein>
    <submittedName>
        <fullName evidence="2">WRKY transcription factor 11</fullName>
    </submittedName>
</protein>
<feature type="compositionally biased region" description="Basic residues" evidence="1">
    <location>
        <begin position="53"/>
        <end position="63"/>
    </location>
</feature>
<name>A0A5N5F958_9ROSA</name>
<keyword evidence="3" id="KW-1185">Reference proteome</keyword>
<dbReference type="Proteomes" id="UP000327157">
    <property type="component" value="Chromosome 13"/>
</dbReference>
<comment type="caution">
    <text evidence="2">The sequence shown here is derived from an EMBL/GenBank/DDBJ whole genome shotgun (WGS) entry which is preliminary data.</text>
</comment>
<accession>A0A5N5F958</accession>
<evidence type="ECO:0000313" key="3">
    <source>
        <dbReference type="Proteomes" id="UP000327157"/>
    </source>
</evidence>